<organism evidence="2 3">
    <name type="scientific">Halocaridina rubra</name>
    <name type="common">Hawaiian red shrimp</name>
    <dbReference type="NCBI Taxonomy" id="373956"/>
    <lineage>
        <taxon>Eukaryota</taxon>
        <taxon>Metazoa</taxon>
        <taxon>Ecdysozoa</taxon>
        <taxon>Arthropoda</taxon>
        <taxon>Crustacea</taxon>
        <taxon>Multicrustacea</taxon>
        <taxon>Malacostraca</taxon>
        <taxon>Eumalacostraca</taxon>
        <taxon>Eucarida</taxon>
        <taxon>Decapoda</taxon>
        <taxon>Pleocyemata</taxon>
        <taxon>Caridea</taxon>
        <taxon>Atyoidea</taxon>
        <taxon>Atyidae</taxon>
        <taxon>Halocaridina</taxon>
    </lineage>
</organism>
<feature type="non-terminal residue" evidence="2">
    <location>
        <position position="120"/>
    </location>
</feature>
<keyword evidence="3" id="KW-1185">Reference proteome</keyword>
<dbReference type="Proteomes" id="UP001381693">
    <property type="component" value="Unassembled WGS sequence"/>
</dbReference>
<gene>
    <name evidence="2" type="ORF">SK128_028062</name>
</gene>
<evidence type="ECO:0000256" key="1">
    <source>
        <dbReference type="SAM" id="SignalP"/>
    </source>
</evidence>
<accession>A0AAN8WS29</accession>
<proteinExistence type="predicted"/>
<feature type="signal peptide" evidence="1">
    <location>
        <begin position="1"/>
        <end position="27"/>
    </location>
</feature>
<comment type="caution">
    <text evidence="2">The sequence shown here is derived from an EMBL/GenBank/DDBJ whole genome shotgun (WGS) entry which is preliminary data.</text>
</comment>
<dbReference type="InterPro" id="IPR043128">
    <property type="entry name" value="Rev_trsase/Diguanyl_cyclase"/>
</dbReference>
<dbReference type="AlphaFoldDB" id="A0AAN8WS29"/>
<keyword evidence="1" id="KW-0732">Signal</keyword>
<protein>
    <submittedName>
        <fullName evidence="2">Uncharacterized protein</fullName>
    </submittedName>
</protein>
<sequence length="120" mass="13339">MLPDTWADVTVIGICHLLLLQIPRASLQPLPATTTHTANGSQMSPVLGWFQASLKLGNKSCVPRSRYTRDFPAHLPKIHQKLTRCHEHGITLNKDKFIVAALSVDFCGYTVIRDGIYADK</sequence>
<dbReference type="Gene3D" id="3.30.70.270">
    <property type="match status" value="1"/>
</dbReference>
<dbReference type="EMBL" id="JAXCGZ010020823">
    <property type="protein sequence ID" value="KAK7065300.1"/>
    <property type="molecule type" value="Genomic_DNA"/>
</dbReference>
<name>A0AAN8WS29_HALRR</name>
<evidence type="ECO:0000313" key="2">
    <source>
        <dbReference type="EMBL" id="KAK7065300.1"/>
    </source>
</evidence>
<reference evidence="2 3" key="1">
    <citation type="submission" date="2023-11" db="EMBL/GenBank/DDBJ databases">
        <title>Halocaridina rubra genome assembly.</title>
        <authorList>
            <person name="Smith C."/>
        </authorList>
    </citation>
    <scope>NUCLEOTIDE SEQUENCE [LARGE SCALE GENOMIC DNA]</scope>
    <source>
        <strain evidence="2">EP-1</strain>
        <tissue evidence="2">Whole</tissue>
    </source>
</reference>
<feature type="chain" id="PRO_5042829454" evidence="1">
    <location>
        <begin position="28"/>
        <end position="120"/>
    </location>
</feature>
<evidence type="ECO:0000313" key="3">
    <source>
        <dbReference type="Proteomes" id="UP001381693"/>
    </source>
</evidence>